<reference evidence="1 2" key="1">
    <citation type="journal article" date="2017" name="BMC Biol.">
        <title>Genomic innovations, transcriptional plasticity and gene loss underlying the evolution and divergence of two highly polyphagous and invasive Helicoverpa pest species.</title>
        <authorList>
            <person name="Pearce S.L."/>
            <person name="Clarke D.F."/>
            <person name="East P.D."/>
            <person name="Elfekih S."/>
            <person name="Gordon K.H."/>
            <person name="Jermiin L.S."/>
            <person name="McGaughran A."/>
            <person name="Oakeshott J.G."/>
            <person name="Papanikolaou A."/>
            <person name="Perera O.P."/>
            <person name="Rane R.V."/>
            <person name="Richards S."/>
            <person name="Tay W.T."/>
            <person name="Walsh T.K."/>
            <person name="Anderson A."/>
            <person name="Anderson C.J."/>
            <person name="Asgari S."/>
            <person name="Board P.G."/>
            <person name="Bretschneider A."/>
            <person name="Campbell P.M."/>
            <person name="Chertemps T."/>
            <person name="Christeller J.T."/>
            <person name="Coppin C.W."/>
            <person name="Downes S.J."/>
            <person name="Duan G."/>
            <person name="Farnsworth C.A."/>
            <person name="Good R.T."/>
            <person name="Han L.B."/>
            <person name="Han Y.C."/>
            <person name="Hatje K."/>
            <person name="Horne I."/>
            <person name="Huang Y.P."/>
            <person name="Hughes D.S."/>
            <person name="Jacquin-Joly E."/>
            <person name="James W."/>
            <person name="Jhangiani S."/>
            <person name="Kollmar M."/>
            <person name="Kuwar S.S."/>
            <person name="Li S."/>
            <person name="Liu N.Y."/>
            <person name="Maibeche M.T."/>
            <person name="Miller J.R."/>
            <person name="Montagne N."/>
            <person name="Perry T."/>
            <person name="Qu J."/>
            <person name="Song S.V."/>
            <person name="Sutton G.G."/>
            <person name="Vogel H."/>
            <person name="Walenz B.P."/>
            <person name="Xu W."/>
            <person name="Zhang H.J."/>
            <person name="Zou Z."/>
            <person name="Batterham P."/>
            <person name="Edwards O.R."/>
            <person name="Feyereisen R."/>
            <person name="Gibbs R.A."/>
            <person name="Heckel D.G."/>
            <person name="McGrath A."/>
            <person name="Robin C."/>
            <person name="Scherer S.E."/>
            <person name="Worley K.C."/>
            <person name="Wu Y.D."/>
        </authorList>
    </citation>
    <scope>NUCLEOTIDE SEQUENCE [LARGE SCALE GENOMIC DNA]</scope>
    <source>
        <strain evidence="1">Harm_GR_Male_#8</strain>
        <tissue evidence="1">Whole organism</tissue>
    </source>
</reference>
<protein>
    <submittedName>
        <fullName evidence="1">Uncharacterized protein</fullName>
    </submittedName>
</protein>
<gene>
    <name evidence="1" type="primary">HaOG205247</name>
    <name evidence="1" type="ORF">B5X24_HaOG205247</name>
</gene>
<evidence type="ECO:0000313" key="1">
    <source>
        <dbReference type="EMBL" id="PZC75996.1"/>
    </source>
</evidence>
<dbReference type="Proteomes" id="UP000249218">
    <property type="component" value="Unassembled WGS sequence"/>
</dbReference>
<evidence type="ECO:0000313" key="2">
    <source>
        <dbReference type="Proteomes" id="UP000249218"/>
    </source>
</evidence>
<name>A0A2W1BTN7_HELAM</name>
<proteinExistence type="predicted"/>
<keyword evidence="2" id="KW-1185">Reference proteome</keyword>
<organism evidence="1 2">
    <name type="scientific">Helicoverpa armigera</name>
    <name type="common">Cotton bollworm</name>
    <name type="synonym">Heliothis armigera</name>
    <dbReference type="NCBI Taxonomy" id="29058"/>
    <lineage>
        <taxon>Eukaryota</taxon>
        <taxon>Metazoa</taxon>
        <taxon>Ecdysozoa</taxon>
        <taxon>Arthropoda</taxon>
        <taxon>Hexapoda</taxon>
        <taxon>Insecta</taxon>
        <taxon>Pterygota</taxon>
        <taxon>Neoptera</taxon>
        <taxon>Endopterygota</taxon>
        <taxon>Lepidoptera</taxon>
        <taxon>Glossata</taxon>
        <taxon>Ditrysia</taxon>
        <taxon>Noctuoidea</taxon>
        <taxon>Noctuidae</taxon>
        <taxon>Heliothinae</taxon>
        <taxon>Helicoverpa</taxon>
    </lineage>
</organism>
<dbReference type="EMBL" id="KZ149973">
    <property type="protein sequence ID" value="PZC75996.1"/>
    <property type="molecule type" value="Genomic_DNA"/>
</dbReference>
<accession>A0A2W1BTN7</accession>
<dbReference type="AlphaFoldDB" id="A0A2W1BTN7"/>
<sequence>MQYTAMHWACKRGDENLVKLLGGVTRQVVNERSCRYNLFHVVFGIGDGSRMGDTHLCISRCSFVTRMFANY</sequence>